<evidence type="ECO:0000313" key="2">
    <source>
        <dbReference type="EMBL" id="QIX01393.1"/>
    </source>
</evidence>
<sequence>MRIEFIAGLLAPAALAYASCIDGPCNGNVDFCDRKYSNVSLIGAHDSAFVGPTSDLRVNQELNVTAQLNAGIRFLQAQVHFFNNELSMCHTSCAELYAGTLNDYLTSVKTWLDGNPNDVVSLLLVNGDNNNATQFASVFEAVGLGDTAFVPATTPNTLPINDWPTYEDMIFDDTRIVIYLDSGANEAEVPYLLTEFNYFFETPYDTTDQNFAECTLDRPAGSSPDGKMYIVNHFLDLAVGNTGILIPFNEADYTTNAATGNGSIGAQAALCTNIYGRVPNVVLVDFFDRGDVFTAQNNLNGVS</sequence>
<dbReference type="Gene3D" id="3.20.20.190">
    <property type="entry name" value="Phosphatidylinositol (PI) phosphodiesterase"/>
    <property type="match status" value="1"/>
</dbReference>
<dbReference type="SUPFAM" id="SSF51695">
    <property type="entry name" value="PLC-like phosphodiesterases"/>
    <property type="match status" value="1"/>
</dbReference>
<dbReference type="Proteomes" id="UP000503462">
    <property type="component" value="Chromosome 5"/>
</dbReference>
<dbReference type="PANTHER" id="PTHR13593:SF146">
    <property type="entry name" value="PLC-LIKE PHOSPHODIESTERASE"/>
    <property type="match status" value="1"/>
</dbReference>
<organism evidence="2 3">
    <name type="scientific">Peltaster fructicola</name>
    <dbReference type="NCBI Taxonomy" id="286661"/>
    <lineage>
        <taxon>Eukaryota</taxon>
        <taxon>Fungi</taxon>
        <taxon>Dikarya</taxon>
        <taxon>Ascomycota</taxon>
        <taxon>Pezizomycotina</taxon>
        <taxon>Dothideomycetes</taxon>
        <taxon>Dothideomycetes incertae sedis</taxon>
        <taxon>Peltaster</taxon>
    </lineage>
</organism>
<keyword evidence="3" id="KW-1185">Reference proteome</keyword>
<dbReference type="InterPro" id="IPR051057">
    <property type="entry name" value="PI-PLC_domain"/>
</dbReference>
<dbReference type="InterPro" id="IPR017946">
    <property type="entry name" value="PLC-like_Pdiesterase_TIM-brl"/>
</dbReference>
<evidence type="ECO:0000313" key="3">
    <source>
        <dbReference type="Proteomes" id="UP000503462"/>
    </source>
</evidence>
<dbReference type="GO" id="GO:0006629">
    <property type="term" value="P:lipid metabolic process"/>
    <property type="evidence" value="ECO:0007669"/>
    <property type="project" value="InterPro"/>
</dbReference>
<dbReference type="OrthoDB" id="7984201at2759"/>
<feature type="signal peptide" evidence="1">
    <location>
        <begin position="1"/>
        <end position="18"/>
    </location>
</feature>
<proteinExistence type="predicted"/>
<protein>
    <recommendedName>
        <fullName evidence="4">Phosphatidylinositol-specific phospholipase C X domain-containing protein</fullName>
    </recommendedName>
</protein>
<accession>A0A6H0Y306</accession>
<dbReference type="Pfam" id="PF26146">
    <property type="entry name" value="PI-PLC_X"/>
    <property type="match status" value="1"/>
</dbReference>
<keyword evidence="1" id="KW-0732">Signal</keyword>
<evidence type="ECO:0008006" key="4">
    <source>
        <dbReference type="Google" id="ProtNLM"/>
    </source>
</evidence>
<dbReference type="AlphaFoldDB" id="A0A6H0Y306"/>
<reference evidence="2 3" key="1">
    <citation type="journal article" date="2016" name="Sci. Rep.">
        <title>Peltaster fructicola genome reveals evolution from an invasive phytopathogen to an ectophytic parasite.</title>
        <authorList>
            <person name="Xu C."/>
            <person name="Chen H."/>
            <person name="Gleason M.L."/>
            <person name="Xu J.R."/>
            <person name="Liu H."/>
            <person name="Zhang R."/>
            <person name="Sun G."/>
        </authorList>
    </citation>
    <scope>NUCLEOTIDE SEQUENCE [LARGE SCALE GENOMIC DNA]</scope>
    <source>
        <strain evidence="2 3">LNHT1506</strain>
    </source>
</reference>
<name>A0A6H0Y306_9PEZI</name>
<feature type="chain" id="PRO_5026078091" description="Phosphatidylinositol-specific phospholipase C X domain-containing protein" evidence="1">
    <location>
        <begin position="19"/>
        <end position="303"/>
    </location>
</feature>
<evidence type="ECO:0000256" key="1">
    <source>
        <dbReference type="SAM" id="SignalP"/>
    </source>
</evidence>
<dbReference type="PANTHER" id="PTHR13593">
    <property type="match status" value="1"/>
</dbReference>
<gene>
    <name evidence="2" type="ORF">AMS68_006910</name>
</gene>
<dbReference type="GO" id="GO:0008081">
    <property type="term" value="F:phosphoric diester hydrolase activity"/>
    <property type="evidence" value="ECO:0007669"/>
    <property type="project" value="InterPro"/>
</dbReference>
<dbReference type="EMBL" id="CP051143">
    <property type="protein sequence ID" value="QIX01393.1"/>
    <property type="molecule type" value="Genomic_DNA"/>
</dbReference>